<evidence type="ECO:0000313" key="2">
    <source>
        <dbReference type="Proteomes" id="UP000823775"/>
    </source>
</evidence>
<keyword evidence="2" id="KW-1185">Reference proteome</keyword>
<accession>A0ABS8Y6A9</accession>
<dbReference type="Proteomes" id="UP000823775">
    <property type="component" value="Unassembled WGS sequence"/>
</dbReference>
<evidence type="ECO:0000313" key="1">
    <source>
        <dbReference type="EMBL" id="MCE5166922.1"/>
    </source>
</evidence>
<organism evidence="1 2">
    <name type="scientific">Datura stramonium</name>
    <name type="common">Jimsonweed</name>
    <name type="synonym">Common thornapple</name>
    <dbReference type="NCBI Taxonomy" id="4076"/>
    <lineage>
        <taxon>Eukaryota</taxon>
        <taxon>Viridiplantae</taxon>
        <taxon>Streptophyta</taxon>
        <taxon>Embryophyta</taxon>
        <taxon>Tracheophyta</taxon>
        <taxon>Spermatophyta</taxon>
        <taxon>Magnoliopsida</taxon>
        <taxon>eudicotyledons</taxon>
        <taxon>Gunneridae</taxon>
        <taxon>Pentapetalae</taxon>
        <taxon>asterids</taxon>
        <taxon>lamiids</taxon>
        <taxon>Solanales</taxon>
        <taxon>Solanaceae</taxon>
        <taxon>Solanoideae</taxon>
        <taxon>Datureae</taxon>
        <taxon>Datura</taxon>
    </lineage>
</organism>
<reference evidence="1 2" key="1">
    <citation type="journal article" date="2021" name="BMC Genomics">
        <title>Datura genome reveals duplications of psychoactive alkaloid biosynthetic genes and high mutation rate following tissue culture.</title>
        <authorList>
            <person name="Rajewski A."/>
            <person name="Carter-House D."/>
            <person name="Stajich J."/>
            <person name="Litt A."/>
        </authorList>
    </citation>
    <scope>NUCLEOTIDE SEQUENCE [LARGE SCALE GENOMIC DNA]</scope>
    <source>
        <strain evidence="1">AR-01</strain>
    </source>
</reference>
<name>A0ABS8Y6A9_DATST</name>
<gene>
    <name evidence="1" type="ORF">HAX54_029913</name>
</gene>
<comment type="caution">
    <text evidence="1">The sequence shown here is derived from an EMBL/GenBank/DDBJ whole genome shotgun (WGS) entry which is preliminary data.</text>
</comment>
<dbReference type="EMBL" id="JACEIK010037307">
    <property type="protein sequence ID" value="MCE5166922.1"/>
    <property type="molecule type" value="Genomic_DNA"/>
</dbReference>
<sequence length="128" mass="14282">MLVYYSECLMVGHNCGIKAKKAPVKKHVVEKVWQRKDTQPNKPEEAVNIQSQEEFPILQKGHEMWKEAKGKSTVRSRIIEQTSGDVATMNGFSMLSDVNQHIVVGPEEGVDYGGAGEELLNQSKLLSL</sequence>
<protein>
    <submittedName>
        <fullName evidence="1">Uncharacterized protein</fullName>
    </submittedName>
</protein>
<proteinExistence type="predicted"/>